<dbReference type="Proteomes" id="UP000054279">
    <property type="component" value="Unassembled WGS sequence"/>
</dbReference>
<keyword evidence="2" id="KW-1185">Reference proteome</keyword>
<reference evidence="1 2" key="1">
    <citation type="submission" date="2014-06" db="EMBL/GenBank/DDBJ databases">
        <title>Evolutionary Origins and Diversification of the Mycorrhizal Mutualists.</title>
        <authorList>
            <consortium name="DOE Joint Genome Institute"/>
            <consortium name="Mycorrhizal Genomics Consortium"/>
            <person name="Kohler A."/>
            <person name="Kuo A."/>
            <person name="Nagy L.G."/>
            <person name="Floudas D."/>
            <person name="Copeland A."/>
            <person name="Barry K.W."/>
            <person name="Cichocki N."/>
            <person name="Veneault-Fourrey C."/>
            <person name="LaButti K."/>
            <person name="Lindquist E.A."/>
            <person name="Lipzen A."/>
            <person name="Lundell T."/>
            <person name="Morin E."/>
            <person name="Murat C."/>
            <person name="Riley R."/>
            <person name="Ohm R."/>
            <person name="Sun H."/>
            <person name="Tunlid A."/>
            <person name="Henrissat B."/>
            <person name="Grigoriev I.V."/>
            <person name="Hibbett D.S."/>
            <person name="Martin F."/>
        </authorList>
    </citation>
    <scope>NUCLEOTIDE SEQUENCE [LARGE SCALE GENOMIC DNA]</scope>
    <source>
        <strain evidence="1 2">SS14</strain>
    </source>
</reference>
<feature type="non-terminal residue" evidence="1">
    <location>
        <position position="1"/>
    </location>
</feature>
<organism evidence="1 2">
    <name type="scientific">Sphaerobolus stellatus (strain SS14)</name>
    <dbReference type="NCBI Taxonomy" id="990650"/>
    <lineage>
        <taxon>Eukaryota</taxon>
        <taxon>Fungi</taxon>
        <taxon>Dikarya</taxon>
        <taxon>Basidiomycota</taxon>
        <taxon>Agaricomycotina</taxon>
        <taxon>Agaricomycetes</taxon>
        <taxon>Phallomycetidae</taxon>
        <taxon>Geastrales</taxon>
        <taxon>Sphaerobolaceae</taxon>
        <taxon>Sphaerobolus</taxon>
    </lineage>
</organism>
<name>A0A0C9VIP3_SPHS4</name>
<accession>A0A0C9VIP3</accession>
<dbReference type="EMBL" id="KN837137">
    <property type="protein sequence ID" value="KIJ41382.1"/>
    <property type="molecule type" value="Genomic_DNA"/>
</dbReference>
<feature type="non-terminal residue" evidence="1">
    <location>
        <position position="100"/>
    </location>
</feature>
<sequence length="100" mass="11362">QYDVLIDIYAHRRKRRPVFEKQTLYGQLQHILICPLPRTLAVIRPTNSKADVQSGIHHYDDLSAIEVVDLAAIQGVVGRIFNRGRWVIIDRGGALAQAEF</sequence>
<proteinExistence type="predicted"/>
<evidence type="ECO:0000313" key="2">
    <source>
        <dbReference type="Proteomes" id="UP000054279"/>
    </source>
</evidence>
<gene>
    <name evidence="1" type="ORF">M422DRAFT_139184</name>
</gene>
<protein>
    <submittedName>
        <fullName evidence="1">Unplaced genomic scaffold SPHSTscaffold_62, whole genome shotgun sequence</fullName>
    </submittedName>
</protein>
<dbReference type="OrthoDB" id="6613063at2759"/>
<evidence type="ECO:0000313" key="1">
    <source>
        <dbReference type="EMBL" id="KIJ41382.1"/>
    </source>
</evidence>
<dbReference type="HOGENOM" id="CLU_085135_2_0_1"/>
<dbReference type="AlphaFoldDB" id="A0A0C9VIP3"/>